<sequence>MSSKSFKEINPLEPVHSQVEPQEEERIIDWKLCILCQEQKNESLQCPTKSKRKDTGAGYRSTAENVQRFDDLGMTPFDHPTAENRGTERDTPVLDATVQAEKRVAPLPMTFYNVPPAALHVKDPLVPKVPNAVDLTETAVSDSGKEVEYKWLDKNKAYGKYLETLDSNANPLQFANWTETKCEEHPQFLYWCRVLTLELCVLQLFLSLS</sequence>
<dbReference type="Proteomes" id="UP001163046">
    <property type="component" value="Unassembled WGS sequence"/>
</dbReference>
<protein>
    <submittedName>
        <fullName evidence="2">Uncharacterized protein</fullName>
    </submittedName>
</protein>
<feature type="region of interest" description="Disordered" evidence="1">
    <location>
        <begin position="1"/>
        <end position="21"/>
    </location>
</feature>
<gene>
    <name evidence="2" type="ORF">OS493_006968</name>
</gene>
<evidence type="ECO:0000256" key="1">
    <source>
        <dbReference type="SAM" id="MobiDB-lite"/>
    </source>
</evidence>
<evidence type="ECO:0000313" key="3">
    <source>
        <dbReference type="Proteomes" id="UP001163046"/>
    </source>
</evidence>
<reference evidence="2" key="1">
    <citation type="submission" date="2023-01" db="EMBL/GenBank/DDBJ databases">
        <title>Genome assembly of the deep-sea coral Lophelia pertusa.</title>
        <authorList>
            <person name="Herrera S."/>
            <person name="Cordes E."/>
        </authorList>
    </citation>
    <scope>NUCLEOTIDE SEQUENCE</scope>
    <source>
        <strain evidence="2">USNM1676648</strain>
        <tissue evidence="2">Polyp</tissue>
    </source>
</reference>
<keyword evidence="3" id="KW-1185">Reference proteome</keyword>
<evidence type="ECO:0000313" key="2">
    <source>
        <dbReference type="EMBL" id="KAJ7380633.1"/>
    </source>
</evidence>
<dbReference type="EMBL" id="MU826352">
    <property type="protein sequence ID" value="KAJ7380633.1"/>
    <property type="molecule type" value="Genomic_DNA"/>
</dbReference>
<organism evidence="2 3">
    <name type="scientific">Desmophyllum pertusum</name>
    <dbReference type="NCBI Taxonomy" id="174260"/>
    <lineage>
        <taxon>Eukaryota</taxon>
        <taxon>Metazoa</taxon>
        <taxon>Cnidaria</taxon>
        <taxon>Anthozoa</taxon>
        <taxon>Hexacorallia</taxon>
        <taxon>Scleractinia</taxon>
        <taxon>Caryophylliina</taxon>
        <taxon>Caryophylliidae</taxon>
        <taxon>Desmophyllum</taxon>
    </lineage>
</organism>
<proteinExistence type="predicted"/>
<dbReference type="AlphaFoldDB" id="A0A9W9ZHJ1"/>
<comment type="caution">
    <text evidence="2">The sequence shown here is derived from an EMBL/GenBank/DDBJ whole genome shotgun (WGS) entry which is preliminary data.</text>
</comment>
<accession>A0A9W9ZHJ1</accession>
<name>A0A9W9ZHJ1_9CNID</name>